<accession>A0ABY4GRA5</accession>
<protein>
    <recommendedName>
        <fullName evidence="3">Sulfurtransferase</fullName>
    </recommendedName>
</protein>
<gene>
    <name evidence="1" type="ORF">MUN87_07220</name>
</gene>
<name>A0ABY4GRA5_9BACI</name>
<evidence type="ECO:0008006" key="3">
    <source>
        <dbReference type="Google" id="ProtNLM"/>
    </source>
</evidence>
<evidence type="ECO:0000313" key="1">
    <source>
        <dbReference type="EMBL" id="UOQ86670.1"/>
    </source>
</evidence>
<dbReference type="Proteomes" id="UP000831537">
    <property type="component" value="Chromosome"/>
</dbReference>
<dbReference type="InterPro" id="IPR036873">
    <property type="entry name" value="Rhodanese-like_dom_sf"/>
</dbReference>
<dbReference type="EMBL" id="CP095071">
    <property type="protein sequence ID" value="UOQ86670.1"/>
    <property type="molecule type" value="Genomic_DNA"/>
</dbReference>
<dbReference type="Gene3D" id="3.40.250.10">
    <property type="entry name" value="Rhodanese-like domain"/>
    <property type="match status" value="1"/>
</dbReference>
<reference evidence="1 2" key="1">
    <citation type="submission" date="2022-04" db="EMBL/GenBank/DDBJ databases">
        <title>Gracilibacillus sp. isolated from saltern.</title>
        <authorList>
            <person name="Won M."/>
            <person name="Lee C.-M."/>
            <person name="Woen H.-Y."/>
            <person name="Kwon S.-W."/>
        </authorList>
    </citation>
    <scope>NUCLEOTIDE SEQUENCE [LARGE SCALE GENOMIC DNA]</scope>
    <source>
        <strain evidence="1 2">SSPM10-3</strain>
    </source>
</reference>
<evidence type="ECO:0000313" key="2">
    <source>
        <dbReference type="Proteomes" id="UP000831537"/>
    </source>
</evidence>
<keyword evidence="2" id="KW-1185">Reference proteome</keyword>
<dbReference type="SUPFAM" id="SSF52821">
    <property type="entry name" value="Rhodanese/Cell cycle control phosphatase"/>
    <property type="match status" value="1"/>
</dbReference>
<proteinExistence type="predicted"/>
<sequence length="123" mass="14165">MSIFWMAVIIALLVIARMIYTRYAPISGVPCVDPKKQQNNQTITLDIRDYQEADNDKFDDALVIPIAYLKRYYHEIPSRSIYIVASSHLEKNIAIRFLKHKGFHIIGYTLTTCKCKDKVTGLV</sequence>
<organism evidence="1 2">
    <name type="scientific">Gracilibacillus salinarum</name>
    <dbReference type="NCBI Taxonomy" id="2932255"/>
    <lineage>
        <taxon>Bacteria</taxon>
        <taxon>Bacillati</taxon>
        <taxon>Bacillota</taxon>
        <taxon>Bacilli</taxon>
        <taxon>Bacillales</taxon>
        <taxon>Bacillaceae</taxon>
        <taxon>Gracilibacillus</taxon>
    </lineage>
</organism>
<dbReference type="RefSeq" id="WP_244747033.1">
    <property type="nucleotide sequence ID" value="NZ_CP095071.1"/>
</dbReference>